<protein>
    <submittedName>
        <fullName evidence="1">Uncharacterized protein</fullName>
    </submittedName>
</protein>
<organism evidence="1 2">
    <name type="scientific">Fuerstiella marisgermanici</name>
    <dbReference type="NCBI Taxonomy" id="1891926"/>
    <lineage>
        <taxon>Bacteria</taxon>
        <taxon>Pseudomonadati</taxon>
        <taxon>Planctomycetota</taxon>
        <taxon>Planctomycetia</taxon>
        <taxon>Planctomycetales</taxon>
        <taxon>Planctomycetaceae</taxon>
        <taxon>Fuerstiella</taxon>
    </lineage>
</organism>
<accession>A0A1P8W9T5</accession>
<dbReference type="KEGG" id="fmr:Fuma_00402"/>
<reference evidence="1 2" key="1">
    <citation type="journal article" date="2016" name="Front. Microbiol.">
        <title>Fuerstia marisgermanicae gen. nov., sp. nov., an Unusual Member of the Phylum Planctomycetes from the German Wadden Sea.</title>
        <authorList>
            <person name="Kohn T."/>
            <person name="Heuer A."/>
            <person name="Jogler M."/>
            <person name="Vollmers J."/>
            <person name="Boedeker C."/>
            <person name="Bunk B."/>
            <person name="Rast P."/>
            <person name="Borchert D."/>
            <person name="Glockner I."/>
            <person name="Freese H.M."/>
            <person name="Klenk H.P."/>
            <person name="Overmann J."/>
            <person name="Kaster A.K."/>
            <person name="Rohde M."/>
            <person name="Wiegand S."/>
            <person name="Jogler C."/>
        </authorList>
    </citation>
    <scope>NUCLEOTIDE SEQUENCE [LARGE SCALE GENOMIC DNA]</scope>
    <source>
        <strain evidence="1 2">NH11</strain>
    </source>
</reference>
<dbReference type="AlphaFoldDB" id="A0A1P8W9T5"/>
<name>A0A1P8W9T5_9PLAN</name>
<dbReference type="Proteomes" id="UP000187735">
    <property type="component" value="Chromosome"/>
</dbReference>
<sequence>MNTENEANVSRLVAQVAARLLPRGNSYSTVTLLARLRGRSTLQPRNNATW</sequence>
<keyword evidence="2" id="KW-1185">Reference proteome</keyword>
<dbReference type="EMBL" id="CP017641">
    <property type="protein sequence ID" value="APZ90818.1"/>
    <property type="molecule type" value="Genomic_DNA"/>
</dbReference>
<evidence type="ECO:0000313" key="2">
    <source>
        <dbReference type="Proteomes" id="UP000187735"/>
    </source>
</evidence>
<evidence type="ECO:0000313" key="1">
    <source>
        <dbReference type="EMBL" id="APZ90818.1"/>
    </source>
</evidence>
<gene>
    <name evidence="1" type="ORF">Fuma_00402</name>
</gene>
<proteinExistence type="predicted"/>